<organism evidence="1 2">
    <name type="scientific">Thalassiosira oceanica</name>
    <name type="common">Marine diatom</name>
    <dbReference type="NCBI Taxonomy" id="159749"/>
    <lineage>
        <taxon>Eukaryota</taxon>
        <taxon>Sar</taxon>
        <taxon>Stramenopiles</taxon>
        <taxon>Ochrophyta</taxon>
        <taxon>Bacillariophyta</taxon>
        <taxon>Coscinodiscophyceae</taxon>
        <taxon>Thalassiosirophycidae</taxon>
        <taxon>Thalassiosirales</taxon>
        <taxon>Thalassiosiraceae</taxon>
        <taxon>Thalassiosira</taxon>
    </lineage>
</organism>
<dbReference type="OrthoDB" id="272077at2759"/>
<evidence type="ECO:0008006" key="3">
    <source>
        <dbReference type="Google" id="ProtNLM"/>
    </source>
</evidence>
<accession>K0R593</accession>
<dbReference type="PANTHER" id="PTHR43628:SF1">
    <property type="entry name" value="CHITIN SYNTHASE REGULATORY FACTOR 2-RELATED"/>
    <property type="match status" value="1"/>
</dbReference>
<dbReference type="InterPro" id="IPR011990">
    <property type="entry name" value="TPR-like_helical_dom_sf"/>
</dbReference>
<protein>
    <recommendedName>
        <fullName evidence="3">RING-type domain-containing protein</fullName>
    </recommendedName>
</protein>
<reference evidence="1 2" key="1">
    <citation type="journal article" date="2012" name="Genome Biol.">
        <title>Genome and low-iron response of an oceanic diatom adapted to chronic iron limitation.</title>
        <authorList>
            <person name="Lommer M."/>
            <person name="Specht M."/>
            <person name="Roy A.S."/>
            <person name="Kraemer L."/>
            <person name="Andreson R."/>
            <person name="Gutowska M.A."/>
            <person name="Wolf J."/>
            <person name="Bergner S.V."/>
            <person name="Schilhabel M.B."/>
            <person name="Klostermeier U.C."/>
            <person name="Beiko R.G."/>
            <person name="Rosenstiel P."/>
            <person name="Hippler M."/>
            <person name="Laroche J."/>
        </authorList>
    </citation>
    <scope>NUCLEOTIDE SEQUENCE [LARGE SCALE GENOMIC DNA]</scope>
    <source>
        <strain evidence="1 2">CCMP1005</strain>
    </source>
</reference>
<comment type="caution">
    <text evidence="1">The sequence shown here is derived from an EMBL/GenBank/DDBJ whole genome shotgun (WGS) entry which is preliminary data.</text>
</comment>
<keyword evidence="2" id="KW-1185">Reference proteome</keyword>
<dbReference type="InterPro" id="IPR052945">
    <property type="entry name" value="Mitotic_Regulator"/>
</dbReference>
<sequence>GPPLPAHRKKHKKACKQRAAELKDEQLYSQGHERTEGDFCPICTLPIPLPTDDHSVFMECCVKRICNGCGLAALKRGVRDCVLCRAPSTDNDTDALARIQARVLKKDPEAMFFLAVQYINGDLGLKKNMRKAFELYTEAAELGSIEALFSLGNAYHEGKGVQEDKAKAVEFFAKAAKQGHVD</sequence>
<evidence type="ECO:0000313" key="2">
    <source>
        <dbReference type="Proteomes" id="UP000266841"/>
    </source>
</evidence>
<gene>
    <name evidence="1" type="ORF">THAOC_33372</name>
</gene>
<dbReference type="EMBL" id="AGNL01046518">
    <property type="protein sequence ID" value="EJK47880.1"/>
    <property type="molecule type" value="Genomic_DNA"/>
</dbReference>
<feature type="non-terminal residue" evidence="1">
    <location>
        <position position="1"/>
    </location>
</feature>
<dbReference type="eggNOG" id="ENOG502T1GD">
    <property type="taxonomic scope" value="Eukaryota"/>
</dbReference>
<dbReference type="Proteomes" id="UP000266841">
    <property type="component" value="Unassembled WGS sequence"/>
</dbReference>
<dbReference type="SUPFAM" id="SSF81901">
    <property type="entry name" value="HCP-like"/>
    <property type="match status" value="1"/>
</dbReference>
<proteinExistence type="predicted"/>
<evidence type="ECO:0000313" key="1">
    <source>
        <dbReference type="EMBL" id="EJK47880.1"/>
    </source>
</evidence>
<dbReference type="AlphaFoldDB" id="K0R593"/>
<dbReference type="PANTHER" id="PTHR43628">
    <property type="entry name" value="ACTIVATOR OF C KINASE PROTEIN 1-RELATED"/>
    <property type="match status" value="1"/>
</dbReference>
<name>K0R593_THAOC</name>
<dbReference type="Gene3D" id="1.25.40.10">
    <property type="entry name" value="Tetratricopeptide repeat domain"/>
    <property type="match status" value="1"/>
</dbReference>
<dbReference type="SMART" id="SM00671">
    <property type="entry name" value="SEL1"/>
    <property type="match status" value="2"/>
</dbReference>
<dbReference type="InterPro" id="IPR006597">
    <property type="entry name" value="Sel1-like"/>
</dbReference>
<dbReference type="Pfam" id="PF08238">
    <property type="entry name" value="Sel1"/>
    <property type="match status" value="2"/>
</dbReference>